<dbReference type="InterPro" id="IPR019079">
    <property type="entry name" value="Capsule_synth_CapA"/>
</dbReference>
<dbReference type="Gene3D" id="3.60.21.10">
    <property type="match status" value="1"/>
</dbReference>
<proteinExistence type="inferred from homology"/>
<gene>
    <name evidence="3" type="ORF">CAP_3690</name>
</gene>
<evidence type="ECO:0000313" key="4">
    <source>
        <dbReference type="Proteomes" id="UP000019678"/>
    </source>
</evidence>
<evidence type="ECO:0000256" key="1">
    <source>
        <dbReference type="ARBA" id="ARBA00005662"/>
    </source>
</evidence>
<dbReference type="InterPro" id="IPR029052">
    <property type="entry name" value="Metallo-depent_PP-like"/>
</dbReference>
<accession>A0A017T8H3</accession>
<dbReference type="STRING" id="1192034.CAP_3690"/>
<comment type="caution">
    <text evidence="3">The sequence shown here is derived from an EMBL/GenBank/DDBJ whole genome shotgun (WGS) entry which is preliminary data.</text>
</comment>
<keyword evidence="4" id="KW-1185">Reference proteome</keyword>
<comment type="similarity">
    <text evidence="1">Belongs to the CapA family.</text>
</comment>
<organism evidence="3 4">
    <name type="scientific">Chondromyces apiculatus DSM 436</name>
    <dbReference type="NCBI Taxonomy" id="1192034"/>
    <lineage>
        <taxon>Bacteria</taxon>
        <taxon>Pseudomonadati</taxon>
        <taxon>Myxococcota</taxon>
        <taxon>Polyangia</taxon>
        <taxon>Polyangiales</taxon>
        <taxon>Polyangiaceae</taxon>
        <taxon>Chondromyces</taxon>
    </lineage>
</organism>
<reference evidence="3 4" key="1">
    <citation type="submission" date="2013-05" db="EMBL/GenBank/DDBJ databases">
        <title>Genome assembly of Chondromyces apiculatus DSM 436.</title>
        <authorList>
            <person name="Sharma G."/>
            <person name="Khatri I."/>
            <person name="Kaur C."/>
            <person name="Mayilraj S."/>
            <person name="Subramanian S."/>
        </authorList>
    </citation>
    <scope>NUCLEOTIDE SEQUENCE [LARGE SCALE GENOMIC DNA]</scope>
    <source>
        <strain evidence="3 4">DSM 436</strain>
    </source>
</reference>
<dbReference type="InterPro" id="IPR052169">
    <property type="entry name" value="CW_Biosynth-Accessory"/>
</dbReference>
<dbReference type="Pfam" id="PF09587">
    <property type="entry name" value="PGA_cap"/>
    <property type="match status" value="1"/>
</dbReference>
<protein>
    <recommendedName>
        <fullName evidence="2">Capsule synthesis protein CapA domain-containing protein</fullName>
    </recommendedName>
</protein>
<dbReference type="PANTHER" id="PTHR33393">
    <property type="entry name" value="POLYGLUTAMINE SYNTHESIS ACCESSORY PROTEIN RV0574C-RELATED"/>
    <property type="match status" value="1"/>
</dbReference>
<feature type="domain" description="Capsule synthesis protein CapA" evidence="2">
    <location>
        <begin position="65"/>
        <end position="308"/>
    </location>
</feature>
<dbReference type="Proteomes" id="UP000019678">
    <property type="component" value="Unassembled WGS sequence"/>
</dbReference>
<dbReference type="SMART" id="SM00854">
    <property type="entry name" value="PGA_cap"/>
    <property type="match status" value="1"/>
</dbReference>
<dbReference type="SUPFAM" id="SSF56300">
    <property type="entry name" value="Metallo-dependent phosphatases"/>
    <property type="match status" value="1"/>
</dbReference>
<evidence type="ECO:0000313" key="3">
    <source>
        <dbReference type="EMBL" id="EYF05100.1"/>
    </source>
</evidence>
<name>A0A017T8H3_9BACT</name>
<dbReference type="PANTHER" id="PTHR33393:SF13">
    <property type="entry name" value="PGA BIOSYNTHESIS PROTEIN CAPA"/>
    <property type="match status" value="1"/>
</dbReference>
<dbReference type="EMBL" id="ASRX01000027">
    <property type="protein sequence ID" value="EYF05100.1"/>
    <property type="molecule type" value="Genomic_DNA"/>
</dbReference>
<dbReference type="AlphaFoldDB" id="A0A017T8H3"/>
<dbReference type="CDD" id="cd07381">
    <property type="entry name" value="MPP_CapA"/>
    <property type="match status" value="1"/>
</dbReference>
<dbReference type="eggNOG" id="COG2843">
    <property type="taxonomic scope" value="Bacteria"/>
</dbReference>
<sequence length="409" mass="42406">MLAAPGLAGTVGASASTGAAASARAFPAPATGATGAAGLAGGSGASGQPAMPGAVAAPRPAGALVMVAGGDVSFGRRLGQVLLRDPHHDPFAGLSGLLGGADLRFVNLESQLSDQHGETASPRERLVFTGPPEGAEALARAGVDLVSLANNHMWDYGFRAFLETLGNLERVGIARVGAGRSPREFFAPTILDRNGLRVAFIAVTDVWNDGRLQEHAARMHVASADPDLLAHAVRAARRRADVDAVVVSYHGGAEYTEAPLPRTRLIARMAIDAGADAFLGHHPHVIQGIALRRGRPIFYSLGNLVMRPNPREPDTVFGLVARLHLRRGEAPLVEVCPVRGEALGAVALSRDPERGATEAAVRGRLREVQGGTEGAAEVEAFGPDGCAAVREVGGRGEEARGEARRQGGR</sequence>
<evidence type="ECO:0000259" key="2">
    <source>
        <dbReference type="SMART" id="SM00854"/>
    </source>
</evidence>